<feature type="transmembrane region" description="Helical" evidence="1">
    <location>
        <begin position="109"/>
        <end position="137"/>
    </location>
</feature>
<feature type="transmembrane region" description="Helical" evidence="1">
    <location>
        <begin position="21"/>
        <end position="38"/>
    </location>
</feature>
<gene>
    <name evidence="2" type="ORF">ABN16_12665</name>
</gene>
<evidence type="ECO:0008006" key="4">
    <source>
        <dbReference type="Google" id="ProtNLM"/>
    </source>
</evidence>
<feature type="transmembrane region" description="Helical" evidence="1">
    <location>
        <begin position="234"/>
        <end position="253"/>
    </location>
</feature>
<accession>A0AAC8ZH55</accession>
<dbReference type="Proteomes" id="UP000036000">
    <property type="component" value="Chromosome"/>
</dbReference>
<sequence>MLNLLRADRIKLQGGRKFWSVAMIMLVLPFFQLLNSISKDHYQGGLHLQVDQVINGATGVLMPLKSNLLILLIFCAFISFYIGEEFQSGTIRNALSLGVSRLKYYSTKLVIACELTLGAVILVTGLSMIGFGSVYGFGEVAGVDNYGQYFWLVALTLFLLIFSVVAVYVEISFMLQSVGVAMMWSFIFTIAMGFIPGIFQKFDGLKSLTWWFSESYLFYTSFTTPDVLNLVPKMITVSVVTILIASGIGYAVFNRSDIK</sequence>
<evidence type="ECO:0000313" key="3">
    <source>
        <dbReference type="Proteomes" id="UP000036000"/>
    </source>
</evidence>
<dbReference type="EMBL" id="CP012033">
    <property type="protein sequence ID" value="AKP65773.1"/>
    <property type="molecule type" value="Genomic_DNA"/>
</dbReference>
<keyword evidence="1" id="KW-0812">Transmembrane</keyword>
<organism evidence="2 3">
    <name type="scientific">Levilactobacillus koreensis</name>
    <dbReference type="NCBI Taxonomy" id="637971"/>
    <lineage>
        <taxon>Bacteria</taxon>
        <taxon>Bacillati</taxon>
        <taxon>Bacillota</taxon>
        <taxon>Bacilli</taxon>
        <taxon>Lactobacillales</taxon>
        <taxon>Lactobacillaceae</taxon>
        <taxon>Levilactobacillus</taxon>
    </lineage>
</organism>
<dbReference type="RefSeq" id="WP_048736054.1">
    <property type="nucleotide sequence ID" value="NZ_CP012033.1"/>
</dbReference>
<dbReference type="PANTHER" id="PTHR37305:SF1">
    <property type="entry name" value="MEMBRANE PROTEIN"/>
    <property type="match status" value="1"/>
</dbReference>
<name>A0AAC8ZH55_9LACO</name>
<protein>
    <recommendedName>
        <fullName evidence="4">ABC transporter permease</fullName>
    </recommendedName>
</protein>
<proteinExistence type="predicted"/>
<feature type="transmembrane region" description="Helical" evidence="1">
    <location>
        <begin position="149"/>
        <end position="169"/>
    </location>
</feature>
<keyword evidence="1" id="KW-1133">Transmembrane helix</keyword>
<reference evidence="2 3" key="1">
    <citation type="submission" date="2015-07" db="EMBL/GenBank/DDBJ databases">
        <title>Lactobacillus korensis/26-25/ whole genome sequencing.</title>
        <authorList>
            <person name="Kim M.K."/>
            <person name="Im W.-T."/>
            <person name="Srinivasan S."/>
            <person name="Lee J.-J."/>
        </authorList>
    </citation>
    <scope>NUCLEOTIDE SEQUENCE [LARGE SCALE GENOMIC DNA]</scope>
    <source>
        <strain evidence="2 3">26-25</strain>
    </source>
</reference>
<feature type="transmembrane region" description="Helical" evidence="1">
    <location>
        <begin position="181"/>
        <end position="199"/>
    </location>
</feature>
<keyword evidence="1" id="KW-0472">Membrane</keyword>
<evidence type="ECO:0000313" key="2">
    <source>
        <dbReference type="EMBL" id="AKP65773.1"/>
    </source>
</evidence>
<evidence type="ECO:0000256" key="1">
    <source>
        <dbReference type="SAM" id="Phobius"/>
    </source>
</evidence>
<keyword evidence="3" id="KW-1185">Reference proteome</keyword>
<dbReference type="KEGG" id="lko:ABN16_12665"/>
<dbReference type="Pfam" id="PF12730">
    <property type="entry name" value="ABC2_membrane_4"/>
    <property type="match status" value="1"/>
</dbReference>
<dbReference type="PANTHER" id="PTHR37305">
    <property type="entry name" value="INTEGRAL MEMBRANE PROTEIN-RELATED"/>
    <property type="match status" value="1"/>
</dbReference>
<dbReference type="AlphaFoldDB" id="A0AAC8ZH55"/>
<feature type="transmembrane region" description="Helical" evidence="1">
    <location>
        <begin position="66"/>
        <end position="83"/>
    </location>
</feature>